<keyword evidence="5" id="KW-1185">Reference proteome</keyword>
<comment type="caution">
    <text evidence="4">The sequence shown here is derived from an EMBL/GenBank/DDBJ whole genome shotgun (WGS) entry which is preliminary data.</text>
</comment>
<dbReference type="PANTHER" id="PTHR10587:SF133">
    <property type="entry name" value="CHITIN DEACETYLASE 1-RELATED"/>
    <property type="match status" value="1"/>
</dbReference>
<dbReference type="CDD" id="cd10917">
    <property type="entry name" value="CE4_NodB_like_6s_7s"/>
    <property type="match status" value="1"/>
</dbReference>
<evidence type="ECO:0000256" key="1">
    <source>
        <dbReference type="ARBA" id="ARBA00022723"/>
    </source>
</evidence>
<evidence type="ECO:0000256" key="2">
    <source>
        <dbReference type="ARBA" id="ARBA00022801"/>
    </source>
</evidence>
<evidence type="ECO:0000313" key="4">
    <source>
        <dbReference type="EMBL" id="RXR20591.1"/>
    </source>
</evidence>
<dbReference type="SUPFAM" id="SSF88713">
    <property type="entry name" value="Glycoside hydrolase/deacetylase"/>
    <property type="match status" value="1"/>
</dbReference>
<dbReference type="InterPro" id="IPR002509">
    <property type="entry name" value="NODB_dom"/>
</dbReference>
<dbReference type="OrthoDB" id="9812065at2"/>
<organism evidence="4 5">
    <name type="scientific">Flavobacterium amnicola</name>
    <dbReference type="NCBI Taxonomy" id="2506422"/>
    <lineage>
        <taxon>Bacteria</taxon>
        <taxon>Pseudomonadati</taxon>
        <taxon>Bacteroidota</taxon>
        <taxon>Flavobacteriia</taxon>
        <taxon>Flavobacteriales</taxon>
        <taxon>Flavobacteriaceae</taxon>
        <taxon>Flavobacterium</taxon>
    </lineage>
</organism>
<dbReference type="GO" id="GO:0016020">
    <property type="term" value="C:membrane"/>
    <property type="evidence" value="ECO:0007669"/>
    <property type="project" value="TreeGrafter"/>
</dbReference>
<dbReference type="AlphaFoldDB" id="A0A4V1N260"/>
<dbReference type="PROSITE" id="PS51677">
    <property type="entry name" value="NODB"/>
    <property type="match status" value="1"/>
</dbReference>
<gene>
    <name evidence="4" type="ORF">EQG63_01270</name>
</gene>
<keyword evidence="2" id="KW-0378">Hydrolase</keyword>
<dbReference type="Gene3D" id="3.20.20.370">
    <property type="entry name" value="Glycoside hydrolase/deacetylase"/>
    <property type="match status" value="1"/>
</dbReference>
<dbReference type="Pfam" id="PF01522">
    <property type="entry name" value="Polysacc_deac_1"/>
    <property type="match status" value="1"/>
</dbReference>
<evidence type="ECO:0000313" key="5">
    <source>
        <dbReference type="Proteomes" id="UP000290283"/>
    </source>
</evidence>
<dbReference type="InterPro" id="IPR011330">
    <property type="entry name" value="Glyco_hydro/deAcase_b/a-brl"/>
</dbReference>
<dbReference type="PANTHER" id="PTHR10587">
    <property type="entry name" value="GLYCOSYL TRANSFERASE-RELATED"/>
    <property type="match status" value="1"/>
</dbReference>
<evidence type="ECO:0000259" key="3">
    <source>
        <dbReference type="PROSITE" id="PS51677"/>
    </source>
</evidence>
<dbReference type="GO" id="GO:0046872">
    <property type="term" value="F:metal ion binding"/>
    <property type="evidence" value="ECO:0007669"/>
    <property type="project" value="UniProtKB-KW"/>
</dbReference>
<feature type="domain" description="NodB homology" evidence="3">
    <location>
        <begin position="27"/>
        <end position="208"/>
    </location>
</feature>
<protein>
    <submittedName>
        <fullName evidence="4">Polysaccharide deacetylase family protein</fullName>
    </submittedName>
</protein>
<name>A0A4V1N260_9FLAO</name>
<dbReference type="InterPro" id="IPR050248">
    <property type="entry name" value="Polysacc_deacetylase_ArnD"/>
</dbReference>
<dbReference type="GO" id="GO:0016810">
    <property type="term" value="F:hydrolase activity, acting on carbon-nitrogen (but not peptide) bonds"/>
    <property type="evidence" value="ECO:0007669"/>
    <property type="project" value="InterPro"/>
</dbReference>
<reference evidence="5" key="1">
    <citation type="submission" date="2019-01" db="EMBL/GenBank/DDBJ databases">
        <title>Cytophagaceae bacterium strain CAR-16.</title>
        <authorList>
            <person name="Chen W.-M."/>
        </authorList>
    </citation>
    <scope>NUCLEOTIDE SEQUENCE [LARGE SCALE GENOMIC DNA]</scope>
    <source>
        <strain evidence="5">LLJ-11</strain>
    </source>
</reference>
<dbReference type="RefSeq" id="WP_129433583.1">
    <property type="nucleotide sequence ID" value="NZ_SBKO01000001.1"/>
</dbReference>
<accession>A0A4V1N260</accession>
<dbReference type="GO" id="GO:0005975">
    <property type="term" value="P:carbohydrate metabolic process"/>
    <property type="evidence" value="ECO:0007669"/>
    <property type="project" value="InterPro"/>
</dbReference>
<proteinExistence type="predicted"/>
<keyword evidence="1" id="KW-0479">Metal-binding</keyword>
<dbReference type="Proteomes" id="UP000290283">
    <property type="component" value="Unassembled WGS sequence"/>
</dbReference>
<dbReference type="EMBL" id="SBKO01000001">
    <property type="protein sequence ID" value="RXR20591.1"/>
    <property type="molecule type" value="Genomic_DNA"/>
</dbReference>
<sequence>MFYWVKTNRFIKWLFSNQVWSIPNSKNNIYLTFDDGPTPEITEWVLDLLKQNEIKATFFCIGKNIEQNPELFKNLLQEGHVIGNHTFNHVNGWKTSTENYLKNAAECEGEISKLNTEKSLLFRPPYGKIKPSQSKKIRDLGFKIIMWDILTADFDASISPEKCFENATKKVESGSIIVFHDSKKAFENMKHALPKAIEYYKRKGFTFETL</sequence>